<dbReference type="PROSITE" id="PS51186">
    <property type="entry name" value="GNAT"/>
    <property type="match status" value="1"/>
</dbReference>
<dbReference type="SUPFAM" id="SSF55729">
    <property type="entry name" value="Acyl-CoA N-acyltransferases (Nat)"/>
    <property type="match status" value="1"/>
</dbReference>
<dbReference type="PANTHER" id="PTHR43441:SF3">
    <property type="entry name" value="ACETYLTRANSFERASE"/>
    <property type="match status" value="1"/>
</dbReference>
<dbReference type="InterPro" id="IPR016181">
    <property type="entry name" value="Acyl_CoA_acyltransferase"/>
</dbReference>
<proteinExistence type="predicted"/>
<evidence type="ECO:0000259" key="2">
    <source>
        <dbReference type="PROSITE" id="PS51186"/>
    </source>
</evidence>
<protein>
    <submittedName>
        <fullName evidence="3">GNAT family N-acetyltransferase</fullName>
    </submittedName>
</protein>
<dbReference type="Pfam" id="PF13302">
    <property type="entry name" value="Acetyltransf_3"/>
    <property type="match status" value="1"/>
</dbReference>
<dbReference type="InterPro" id="IPR051908">
    <property type="entry name" value="Ribosomal_N-acetyltransferase"/>
</dbReference>
<gene>
    <name evidence="3" type="ORF">F3J40_10735</name>
</gene>
<name>A0ABX0REI4_9GAMM</name>
<evidence type="ECO:0000313" key="3">
    <source>
        <dbReference type="EMBL" id="NIF22074.1"/>
    </source>
</evidence>
<evidence type="ECO:0000256" key="1">
    <source>
        <dbReference type="SAM" id="Coils"/>
    </source>
</evidence>
<keyword evidence="4" id="KW-1185">Reference proteome</keyword>
<accession>A0ABX0REI4</accession>
<dbReference type="EMBL" id="VWXF01000003">
    <property type="protein sequence ID" value="NIF22074.1"/>
    <property type="molecule type" value="Genomic_DNA"/>
</dbReference>
<dbReference type="PANTHER" id="PTHR43441">
    <property type="entry name" value="RIBOSOMAL-PROTEIN-SERINE ACETYLTRANSFERASE"/>
    <property type="match status" value="1"/>
</dbReference>
<dbReference type="Gene3D" id="3.40.630.30">
    <property type="match status" value="1"/>
</dbReference>
<feature type="coiled-coil region" evidence="1">
    <location>
        <begin position="53"/>
        <end position="80"/>
    </location>
</feature>
<feature type="domain" description="N-acetyltransferase" evidence="2">
    <location>
        <begin position="21"/>
        <end position="186"/>
    </location>
</feature>
<keyword evidence="1" id="KW-0175">Coiled coil</keyword>
<dbReference type="InterPro" id="IPR000182">
    <property type="entry name" value="GNAT_dom"/>
</dbReference>
<evidence type="ECO:0000313" key="4">
    <source>
        <dbReference type="Proteomes" id="UP001515683"/>
    </source>
</evidence>
<dbReference type="RefSeq" id="WP_167014441.1">
    <property type="nucleotide sequence ID" value="NZ_VWXF01000003.1"/>
</dbReference>
<comment type="caution">
    <text evidence="3">The sequence shown here is derived from an EMBL/GenBank/DDBJ whole genome shotgun (WGS) entry which is preliminary data.</text>
</comment>
<sequence>MKITDIPSQYLSNALFHFAAPTMTRVDEMLATLNAFGPQHHAFLPWSIGPHHRSAVAENMQEAMDNFSRQENELKFLIIDNQSQRLLGCISLFLKNPAIPACELGYWLAVEAEGRGVMTQACEQMTAMALALFAPKRLEITTAGRNQRSAAVALRCGYLLEARLKHHRTDSYGEVDDTLIYTWPLS</sequence>
<reference evidence="3 4" key="1">
    <citation type="journal article" date="2019" name="bioRxiv">
        <title>Bacteria contribute to plant secondary compound degradation in a generalist herbivore system.</title>
        <authorList>
            <person name="Francoeur C.B."/>
            <person name="Khadempour L."/>
            <person name="Moreira-Soto R.D."/>
            <person name="Gotting K."/>
            <person name="Book A.J."/>
            <person name="Pinto-Tomas A.A."/>
            <person name="Keefover-Ring K."/>
            <person name="Currie C.R."/>
        </authorList>
    </citation>
    <scope>NUCLEOTIDE SEQUENCE [LARGE SCALE GENOMIC DNA]</scope>
    <source>
        <strain evidence="3">Acro-835</strain>
    </source>
</reference>
<dbReference type="Proteomes" id="UP001515683">
    <property type="component" value="Unassembled WGS sequence"/>
</dbReference>
<organism evidence="3 4">
    <name type="scientific">Candidatus Pantoea multigeneris</name>
    <dbReference type="NCBI Taxonomy" id="2608357"/>
    <lineage>
        <taxon>Bacteria</taxon>
        <taxon>Pseudomonadati</taxon>
        <taxon>Pseudomonadota</taxon>
        <taxon>Gammaproteobacteria</taxon>
        <taxon>Enterobacterales</taxon>
        <taxon>Erwiniaceae</taxon>
        <taxon>Pantoea</taxon>
    </lineage>
</organism>